<dbReference type="Pfam" id="PF02472">
    <property type="entry name" value="ExbD"/>
    <property type="match status" value="1"/>
</dbReference>
<feature type="transmembrane region" description="Helical" evidence="8">
    <location>
        <begin position="21"/>
        <end position="39"/>
    </location>
</feature>
<organism evidence="9 10">
    <name type="scientific">Agarivorans gilvus</name>
    <dbReference type="NCBI Taxonomy" id="680279"/>
    <lineage>
        <taxon>Bacteria</taxon>
        <taxon>Pseudomonadati</taxon>
        <taxon>Pseudomonadota</taxon>
        <taxon>Gammaproteobacteria</taxon>
        <taxon>Alteromonadales</taxon>
        <taxon>Alteromonadaceae</taxon>
        <taxon>Agarivorans</taxon>
    </lineage>
</organism>
<protein>
    <submittedName>
        <fullName evidence="9">Biopolymer transporter ExbD</fullName>
    </submittedName>
</protein>
<dbReference type="PANTHER" id="PTHR30558">
    <property type="entry name" value="EXBD MEMBRANE COMPONENT OF PMF-DRIVEN MACROMOLECULE IMPORT SYSTEM"/>
    <property type="match status" value="1"/>
</dbReference>
<evidence type="ECO:0000313" key="10">
    <source>
        <dbReference type="Proteomes" id="UP000651977"/>
    </source>
</evidence>
<evidence type="ECO:0000256" key="2">
    <source>
        <dbReference type="ARBA" id="ARBA00005811"/>
    </source>
</evidence>
<proteinExistence type="inferred from homology"/>
<evidence type="ECO:0000313" key="9">
    <source>
        <dbReference type="EMBL" id="GGB08096.1"/>
    </source>
</evidence>
<keyword evidence="7" id="KW-0653">Protein transport</keyword>
<keyword evidence="10" id="KW-1185">Reference proteome</keyword>
<sequence>MKSRRQLSLKQEENDINLTPMLDIVFIMLIFFIVSSSLVKPQGIEINPPTSSSASEQTRPVLILQLAADGSLFLDGQSTDLRLLKARLVQRKQQPAPLVLLQADQQATTGQLVKVLDQLRLAKVDYRLATETSPH</sequence>
<dbReference type="PANTHER" id="PTHR30558:SF13">
    <property type="entry name" value="BIOPOLYMER TRANSPORT PROTEIN EXBD2"/>
    <property type="match status" value="1"/>
</dbReference>
<evidence type="ECO:0000256" key="1">
    <source>
        <dbReference type="ARBA" id="ARBA00004162"/>
    </source>
</evidence>
<dbReference type="Gene3D" id="3.30.420.270">
    <property type="match status" value="1"/>
</dbReference>
<keyword evidence="4 7" id="KW-0812">Transmembrane</keyword>
<name>A0ABQ1I1Q3_9ALTE</name>
<dbReference type="InterPro" id="IPR003400">
    <property type="entry name" value="ExbD"/>
</dbReference>
<keyword evidence="3" id="KW-1003">Cell membrane</keyword>
<evidence type="ECO:0000256" key="5">
    <source>
        <dbReference type="ARBA" id="ARBA00022989"/>
    </source>
</evidence>
<gene>
    <name evidence="9" type="ORF">GCM10007414_21860</name>
</gene>
<dbReference type="RefSeq" id="WP_055734160.1">
    <property type="nucleotide sequence ID" value="NZ_BMDY01000012.1"/>
</dbReference>
<evidence type="ECO:0000256" key="6">
    <source>
        <dbReference type="ARBA" id="ARBA00023136"/>
    </source>
</evidence>
<dbReference type="EMBL" id="BMDY01000012">
    <property type="protein sequence ID" value="GGB08096.1"/>
    <property type="molecule type" value="Genomic_DNA"/>
</dbReference>
<comment type="similarity">
    <text evidence="2 7">Belongs to the ExbD/TolR family.</text>
</comment>
<evidence type="ECO:0000256" key="3">
    <source>
        <dbReference type="ARBA" id="ARBA00022475"/>
    </source>
</evidence>
<accession>A0ABQ1I1Q3</accession>
<reference evidence="10" key="1">
    <citation type="journal article" date="2019" name="Int. J. Syst. Evol. Microbiol.">
        <title>The Global Catalogue of Microorganisms (GCM) 10K type strain sequencing project: providing services to taxonomists for standard genome sequencing and annotation.</title>
        <authorList>
            <consortium name="The Broad Institute Genomics Platform"/>
            <consortium name="The Broad Institute Genome Sequencing Center for Infectious Disease"/>
            <person name="Wu L."/>
            <person name="Ma J."/>
        </authorList>
    </citation>
    <scope>NUCLEOTIDE SEQUENCE [LARGE SCALE GENOMIC DNA]</scope>
    <source>
        <strain evidence="10">CGMCC 1.10131</strain>
    </source>
</reference>
<comment type="subcellular location">
    <subcellularLocation>
        <location evidence="1">Cell membrane</location>
        <topology evidence="1">Single-pass membrane protein</topology>
    </subcellularLocation>
    <subcellularLocation>
        <location evidence="7">Cell membrane</location>
        <topology evidence="7">Single-pass type II membrane protein</topology>
    </subcellularLocation>
</comment>
<keyword evidence="6 8" id="KW-0472">Membrane</keyword>
<dbReference type="Proteomes" id="UP000651977">
    <property type="component" value="Unassembled WGS sequence"/>
</dbReference>
<evidence type="ECO:0000256" key="7">
    <source>
        <dbReference type="RuleBase" id="RU003879"/>
    </source>
</evidence>
<keyword evidence="5 8" id="KW-1133">Transmembrane helix</keyword>
<keyword evidence="7" id="KW-0813">Transport</keyword>
<comment type="caution">
    <text evidence="9">The sequence shown here is derived from an EMBL/GenBank/DDBJ whole genome shotgun (WGS) entry which is preliminary data.</text>
</comment>
<evidence type="ECO:0000256" key="8">
    <source>
        <dbReference type="SAM" id="Phobius"/>
    </source>
</evidence>
<evidence type="ECO:0000256" key="4">
    <source>
        <dbReference type="ARBA" id="ARBA00022692"/>
    </source>
</evidence>